<dbReference type="Proteomes" id="UP000035301">
    <property type="component" value="Unassembled WGS sequence"/>
</dbReference>
<dbReference type="RefSeq" id="WP_048185501.1">
    <property type="nucleotide sequence ID" value="NZ_JXOJ01000008.1"/>
</dbReference>
<dbReference type="Gene3D" id="3.60.21.10">
    <property type="match status" value="1"/>
</dbReference>
<accession>A0A0H1QWJ1</accession>
<dbReference type="PANTHER" id="PTHR37523">
    <property type="entry name" value="METALLOPHOSPHOESTERASE"/>
    <property type="match status" value="1"/>
</dbReference>
<proteinExistence type="predicted"/>
<dbReference type="OrthoDB" id="50367at2157"/>
<dbReference type="InterPro" id="IPR004843">
    <property type="entry name" value="Calcineurin-like_PHP"/>
</dbReference>
<name>A0A0H1QWJ1_9EURY</name>
<gene>
    <name evidence="2" type="ORF">SZ63_11380</name>
</gene>
<comment type="caution">
    <text evidence="2">The sequence shown here is derived from an EMBL/GenBank/DDBJ whole genome shotgun (WGS) entry which is preliminary data.</text>
</comment>
<dbReference type="SUPFAM" id="SSF56300">
    <property type="entry name" value="Metallo-dependent phosphatases"/>
    <property type="match status" value="1"/>
</dbReference>
<evidence type="ECO:0000259" key="1">
    <source>
        <dbReference type="Pfam" id="PF00149"/>
    </source>
</evidence>
<keyword evidence="3" id="KW-1185">Reference proteome</keyword>
<dbReference type="STRING" id="1550566.SZ63_11380"/>
<protein>
    <submittedName>
        <fullName evidence="2">Metallophosphoesterase</fullName>
    </submittedName>
</protein>
<reference evidence="2 3" key="1">
    <citation type="journal article" date="2015" name="Int. J. Syst. Evol. Microbiol.">
        <title>Methanoculleus sediminis sp. nov., a methanogen from sediments near a submarine mud volcano.</title>
        <authorList>
            <person name="Chen S.C."/>
            <person name="Chen M.F."/>
            <person name="Lai M.C."/>
            <person name="Weng C.Y."/>
            <person name="Wu S.Y."/>
            <person name="Lin S."/>
            <person name="Yang T.F."/>
            <person name="Chen P.C."/>
        </authorList>
    </citation>
    <scope>NUCLEOTIDE SEQUENCE [LARGE SCALE GENOMIC DNA]</scope>
    <source>
        <strain evidence="2 3">S3Fa</strain>
    </source>
</reference>
<evidence type="ECO:0000313" key="2">
    <source>
        <dbReference type="EMBL" id="KLK87199.1"/>
    </source>
</evidence>
<dbReference type="EMBL" id="JXOJ01000008">
    <property type="protein sequence ID" value="KLK87199.1"/>
    <property type="molecule type" value="Genomic_DNA"/>
</dbReference>
<dbReference type="GO" id="GO:0016787">
    <property type="term" value="F:hydrolase activity"/>
    <property type="evidence" value="ECO:0007669"/>
    <property type="project" value="InterPro"/>
</dbReference>
<dbReference type="AlphaFoldDB" id="A0A0H1QWJ1"/>
<dbReference type="InterPro" id="IPR029052">
    <property type="entry name" value="Metallo-depent_PP-like"/>
</dbReference>
<feature type="domain" description="Calcineurin-like phosphoesterase" evidence="1">
    <location>
        <begin position="4"/>
        <end position="171"/>
    </location>
</feature>
<organism evidence="2 3">
    <name type="scientific">Methanoculleus sediminis</name>
    <dbReference type="NCBI Taxonomy" id="1550566"/>
    <lineage>
        <taxon>Archaea</taxon>
        <taxon>Methanobacteriati</taxon>
        <taxon>Methanobacteriota</taxon>
        <taxon>Stenosarchaea group</taxon>
        <taxon>Methanomicrobia</taxon>
        <taxon>Methanomicrobiales</taxon>
        <taxon>Methanomicrobiaceae</taxon>
        <taxon>Methanoculleus</taxon>
    </lineage>
</organism>
<dbReference type="PANTHER" id="PTHR37523:SF1">
    <property type="entry name" value="CALCINEURIN-LIKE PHOSPHOESTERASE DOMAIN-CONTAINING PROTEIN"/>
    <property type="match status" value="1"/>
</dbReference>
<evidence type="ECO:0000313" key="3">
    <source>
        <dbReference type="Proteomes" id="UP000035301"/>
    </source>
</evidence>
<sequence length="213" mass="23215">MTDVLLLADLHGNYGKLDAFLSYDYDAVIIAGDITNFGPLEPVDSVLSNFEVPCFAIPGNCDPREIVDVLERSDAVCLHNSWIALGKITLAGLGGSNKTPFDTPFELTEEEIDKDLTRITNHMDKNIHNVLLCHAPPYEALDAVGDDHVGSQSIRKHMARFDLVCCAHIHEARGVTEVDGVKVVNPGPASEGYGAIIRFGKEPKDIHIELIAV</sequence>
<dbReference type="Pfam" id="PF00149">
    <property type="entry name" value="Metallophos"/>
    <property type="match status" value="1"/>
</dbReference>
<dbReference type="PATRIC" id="fig|1550566.3.peg.2487"/>